<reference evidence="2 3" key="1">
    <citation type="submission" date="2021-01" db="EMBL/GenBank/DDBJ databases">
        <title>Diatom-associated Roseobacters Show Island Model of Population Structure.</title>
        <authorList>
            <person name="Qu L."/>
            <person name="Feng X."/>
            <person name="Chen Y."/>
            <person name="Li L."/>
            <person name="Wang X."/>
            <person name="Hu Z."/>
            <person name="Wang H."/>
            <person name="Luo H."/>
        </authorList>
    </citation>
    <scope>NUCLEOTIDE SEQUENCE [LARGE SCALE GENOMIC DNA]</scope>
    <source>
        <strain evidence="2 3">TR60-84</strain>
    </source>
</reference>
<protein>
    <submittedName>
        <fullName evidence="2">DUF1127 domain-containing protein</fullName>
    </submittedName>
</protein>
<accession>A0AAE3B5U8</accession>
<proteinExistence type="predicted"/>
<dbReference type="Pfam" id="PF06568">
    <property type="entry name" value="YjiS-like"/>
    <property type="match status" value="1"/>
</dbReference>
<organism evidence="2 3">
    <name type="scientific">Sulfitobacter geojensis</name>
    <dbReference type="NCBI Taxonomy" id="1342299"/>
    <lineage>
        <taxon>Bacteria</taxon>
        <taxon>Pseudomonadati</taxon>
        <taxon>Pseudomonadota</taxon>
        <taxon>Alphaproteobacteria</taxon>
        <taxon>Rhodobacterales</taxon>
        <taxon>Roseobacteraceae</taxon>
        <taxon>Sulfitobacter</taxon>
    </lineage>
</organism>
<evidence type="ECO:0000259" key="1">
    <source>
        <dbReference type="Pfam" id="PF06568"/>
    </source>
</evidence>
<dbReference type="AlphaFoldDB" id="A0AAE3B5U8"/>
<evidence type="ECO:0000313" key="2">
    <source>
        <dbReference type="EMBL" id="MBM1713622.1"/>
    </source>
</evidence>
<comment type="caution">
    <text evidence="2">The sequence shown here is derived from an EMBL/GenBank/DDBJ whole genome shotgun (WGS) entry which is preliminary data.</text>
</comment>
<keyword evidence="3" id="KW-1185">Reference proteome</keyword>
<sequence length="77" mass="8880">MTLSRTNIKLASFLDSAREHYFQAREAVHQARLRRARYRATLSELVALSDRDLKDLGIARANIRKIAKQELLIGENE</sequence>
<dbReference type="Proteomes" id="UP000732193">
    <property type="component" value="Unassembled WGS sequence"/>
</dbReference>
<name>A0AAE3B5U8_9RHOB</name>
<dbReference type="EMBL" id="JAFBRM010000002">
    <property type="protein sequence ID" value="MBM1713622.1"/>
    <property type="molecule type" value="Genomic_DNA"/>
</dbReference>
<gene>
    <name evidence="2" type="ORF">JQV55_08615</name>
</gene>
<feature type="domain" description="YjiS-like" evidence="1">
    <location>
        <begin position="30"/>
        <end position="64"/>
    </location>
</feature>
<dbReference type="InterPro" id="IPR009506">
    <property type="entry name" value="YjiS-like"/>
</dbReference>
<evidence type="ECO:0000313" key="3">
    <source>
        <dbReference type="Proteomes" id="UP000732193"/>
    </source>
</evidence>